<gene>
    <name evidence="1" type="ORF">ELQ94_16920</name>
</gene>
<evidence type="ECO:0000313" key="2">
    <source>
        <dbReference type="Proteomes" id="UP000274909"/>
    </source>
</evidence>
<keyword evidence="2" id="KW-1185">Reference proteome</keyword>
<accession>A0A433JMP2</accession>
<dbReference type="OrthoDB" id="4950147at2"/>
<comment type="caution">
    <text evidence="1">The sequence shown here is derived from an EMBL/GenBank/DDBJ whole genome shotgun (WGS) entry which is preliminary data.</text>
</comment>
<dbReference type="RefSeq" id="WP_127051559.1">
    <property type="nucleotide sequence ID" value="NZ_RZGZ01000007.1"/>
</dbReference>
<protein>
    <submittedName>
        <fullName evidence="1">Acyl-CoA dehydrogenase</fullName>
    </submittedName>
</protein>
<evidence type="ECO:0000313" key="1">
    <source>
        <dbReference type="EMBL" id="RUQ96930.1"/>
    </source>
</evidence>
<dbReference type="NCBIfam" id="TIGR04088">
    <property type="entry name" value="cognate_SipW"/>
    <property type="match status" value="1"/>
</dbReference>
<organism evidence="1 2">
    <name type="scientific">Labedella endophytica</name>
    <dbReference type="NCBI Taxonomy" id="1523160"/>
    <lineage>
        <taxon>Bacteria</taxon>
        <taxon>Bacillati</taxon>
        <taxon>Actinomycetota</taxon>
        <taxon>Actinomycetes</taxon>
        <taxon>Micrococcales</taxon>
        <taxon>Microbacteriaceae</taxon>
        <taxon>Labedella</taxon>
    </lineage>
</organism>
<dbReference type="InterPro" id="IPR023833">
    <property type="entry name" value="Signal_pept_SipW-depend-type"/>
</dbReference>
<dbReference type="AlphaFoldDB" id="A0A433JMP2"/>
<dbReference type="Proteomes" id="UP000274909">
    <property type="component" value="Unassembled WGS sequence"/>
</dbReference>
<reference evidence="1 2" key="1">
    <citation type="submission" date="2018-12" db="EMBL/GenBank/DDBJ databases">
        <authorList>
            <person name="Li F."/>
        </authorList>
    </citation>
    <scope>NUCLEOTIDE SEQUENCE [LARGE SCALE GENOMIC DNA]</scope>
    <source>
        <strain evidence="1 2">EGI 6500705</strain>
    </source>
</reference>
<dbReference type="EMBL" id="RZGZ01000007">
    <property type="protein sequence ID" value="RUQ96930.1"/>
    <property type="molecule type" value="Genomic_DNA"/>
</dbReference>
<proteinExistence type="predicted"/>
<name>A0A433JMP2_9MICO</name>
<sequence length="231" mass="23741">MTRTRPTTSSRRNKTLAILAGGTLVGVAVTATLAAWTDTEWIFGGDGAGGPGIGTSTFEVVQNTAAPFTDPEDFVNEEENPGGEMTFELAALDLSPGDEVYAGVSLQTTDTSISGDVELQPAIPADGIVQNDPDGLLYGALDVRVATADTAFACEADAFLAGAGTEIIADGDLDSAAATAEQTLAAEAGSTQFYCFEVSLPDDVTVPTGFDLDDLMGLTLAPAWEFASESV</sequence>